<dbReference type="RefSeq" id="WP_009944941.1">
    <property type="nucleotide sequence ID" value="NZ_BAAAGS010000022.1"/>
</dbReference>
<sequence length="1042" mass="110967">MNHPIGSAVLERPAEPGPERPERRSAPLWLAHFVALTVGLLGLVCALSLPFAPVWSDRTEVRWPSVHAGTPDAPGTGTTLDDGLRSTTALFAPYRPAEFHAAVPCATLRSADGTVFSTLPPGSDREGMVLAVREGEPRLLLGQREVELPPLAGDCTLNVNADSAQSVVTVGASTTRLPGVAAPEIFTFSTDLEPVQAATLSVTARTFSWFDTTPTEQKRGMVTGALLMAALSLLFLVVTAPPAMSALRGAARLRTWLLLPVDAAVLGILAWWLVIGPISDDDGFAMMTVRNFEPTGDIGNYYRWFNASETPFTLVQHTMRWFADHSLAPVWLRLPSVLAGALTWVVLSRGVVGPLCGPGSRLRAHLLAAVFFLACWLPFDLGVRPEAFVALGTTVLVAALLKAEHSAGPFAWLGLAAVAAGLTVAVTPTGVAALVIVLVFSPRIGRLVVRPGAVPAWLAIPARIALVGCAGSVGLVAMFADSTWNGVAQATWLHDEFGPSLGWYQEFNRYNVLLGTTHWGAAGKRLAVFLVVTAALIAAGCVLRGLHRSTRTPDVALLLGAVAAIFAALWLTPSKWTHHFGSLAGLGPALLAVTVVMLTRVRAPREARVLGVCGASAASLAAGLAFMGPNAWYLYSDIAMPWSDAPVDPLDQPVLWLAVGVASGLVAYAVVLLSRRGEAEARQAWTTMPSSVLALAALASTIVLLGSFTTAYRETGDRFSVARTNWHSVTATSCGVEDEVETLPLAATLRALPGAPEPDGFALSGSPPPEPDLDPESRKDGEVQPQEDVPPVWDSREGGPQNTGTLTTGWFELPALEPDQVLAIWVAGRPEQGNSLAVEFGTPIGDVVRELRDPPPTELPFDDPRHGRPVDWRDFRPWRVMTVEAPAGARTVRLHAEDRTTDEQGWLAVSAPVVRDVVPLPEVLDAQGPTLVDWPMGLLFPCRIDYPRVSGGTADSPGVLVAPPAGEASMAYAPDLGGVFAGVPMQSRRIELPSRLRGAPGVRWGHVYAVSYDTERDVYDRHVTRIRIGGADGDGAYPFEEH</sequence>
<feature type="transmembrane region" description="Helical" evidence="12">
    <location>
        <begin position="526"/>
        <end position="543"/>
    </location>
</feature>
<comment type="similarity">
    <text evidence="3">Belongs to the emb family.</text>
</comment>
<dbReference type="Gene3D" id="2.60.120.940">
    <property type="entry name" value="EmbC, C-terminal domain, subdomain 2"/>
    <property type="match status" value="1"/>
</dbReference>
<feature type="domain" description="Arabinosyltransferase C-terminal" evidence="14">
    <location>
        <begin position="791"/>
        <end position="1008"/>
    </location>
</feature>
<feature type="domain" description="Arabinofuranosyltransferase central" evidence="13">
    <location>
        <begin position="213"/>
        <end position="669"/>
    </location>
</feature>
<keyword evidence="6" id="KW-0808">Transferase</keyword>
<dbReference type="InterPro" id="IPR007680">
    <property type="entry name" value="Arabino_trans_central"/>
</dbReference>
<evidence type="ECO:0000256" key="12">
    <source>
        <dbReference type="SAM" id="Phobius"/>
    </source>
</evidence>
<keyword evidence="4" id="KW-1003">Cell membrane</keyword>
<dbReference type="Pfam" id="PF17689">
    <property type="entry name" value="Arabino_trans_N"/>
    <property type="match status" value="1"/>
</dbReference>
<evidence type="ECO:0000256" key="1">
    <source>
        <dbReference type="ARBA" id="ARBA00003001"/>
    </source>
</evidence>
<keyword evidence="5" id="KW-0328">Glycosyltransferase</keyword>
<evidence type="ECO:0000256" key="9">
    <source>
        <dbReference type="ARBA" id="ARBA00023136"/>
    </source>
</evidence>
<comment type="function">
    <text evidence="1">Arabinosyl transferase responsible for the polymerization of arabinose into the arabinan of arabinogalactan.</text>
</comment>
<comment type="subcellular location">
    <subcellularLocation>
        <location evidence="2">Cell membrane</location>
        <topology evidence="2">Multi-pass membrane protein</topology>
    </subcellularLocation>
</comment>
<feature type="transmembrane region" description="Helical" evidence="12">
    <location>
        <begin position="256"/>
        <end position="278"/>
    </location>
</feature>
<evidence type="ECO:0000256" key="7">
    <source>
        <dbReference type="ARBA" id="ARBA00022692"/>
    </source>
</evidence>
<evidence type="ECO:0000256" key="3">
    <source>
        <dbReference type="ARBA" id="ARBA00008195"/>
    </source>
</evidence>
<evidence type="ECO:0000313" key="16">
    <source>
        <dbReference type="EMBL" id="GAA0533178.1"/>
    </source>
</evidence>
<feature type="transmembrane region" description="Helical" evidence="12">
    <location>
        <begin position="579"/>
        <end position="598"/>
    </location>
</feature>
<dbReference type="Gene3D" id="2.60.120.610">
    <property type="entry name" value="arabinofuranosyltransferase like domain"/>
    <property type="match status" value="1"/>
</dbReference>
<feature type="transmembrane region" description="Helical" evidence="12">
    <location>
        <begin position="610"/>
        <end position="634"/>
    </location>
</feature>
<evidence type="ECO:0000256" key="11">
    <source>
        <dbReference type="SAM" id="MobiDB-lite"/>
    </source>
</evidence>
<feature type="domain" description="Arabinosyltransferas concanavalin like" evidence="15">
    <location>
        <begin position="61"/>
        <end position="204"/>
    </location>
</feature>
<dbReference type="InterPro" id="IPR027451">
    <property type="entry name" value="EmbABC_dom1"/>
</dbReference>
<keyword evidence="9 12" id="KW-0472">Membrane</keyword>
<feature type="transmembrane region" description="Helical" evidence="12">
    <location>
        <begin position="386"/>
        <end position="403"/>
    </location>
</feature>
<evidence type="ECO:0000259" key="15">
    <source>
        <dbReference type="Pfam" id="PF17689"/>
    </source>
</evidence>
<evidence type="ECO:0000259" key="13">
    <source>
        <dbReference type="Pfam" id="PF04602"/>
    </source>
</evidence>
<keyword evidence="8 12" id="KW-1133">Transmembrane helix</keyword>
<evidence type="ECO:0000313" key="17">
    <source>
        <dbReference type="Proteomes" id="UP001500729"/>
    </source>
</evidence>
<evidence type="ECO:0000256" key="5">
    <source>
        <dbReference type="ARBA" id="ARBA00022676"/>
    </source>
</evidence>
<feature type="transmembrane region" description="Helical" evidence="12">
    <location>
        <begin position="409"/>
        <end position="440"/>
    </location>
</feature>
<dbReference type="Pfam" id="PF04602">
    <property type="entry name" value="Arabinose_trans"/>
    <property type="match status" value="1"/>
</dbReference>
<dbReference type="InterPro" id="IPR042486">
    <property type="entry name" value="Arabino_trans_C_2"/>
</dbReference>
<evidence type="ECO:0000259" key="14">
    <source>
        <dbReference type="Pfam" id="PF14896"/>
    </source>
</evidence>
<evidence type="ECO:0000256" key="4">
    <source>
        <dbReference type="ARBA" id="ARBA00022475"/>
    </source>
</evidence>
<feature type="transmembrane region" description="Helical" evidence="12">
    <location>
        <begin position="330"/>
        <end position="347"/>
    </location>
</feature>
<keyword evidence="7 12" id="KW-0812">Transmembrane</keyword>
<feature type="transmembrane region" description="Helical" evidence="12">
    <location>
        <begin position="362"/>
        <end position="379"/>
    </location>
</feature>
<keyword evidence="17" id="KW-1185">Reference proteome</keyword>
<evidence type="ECO:0000256" key="6">
    <source>
        <dbReference type="ARBA" id="ARBA00022679"/>
    </source>
</evidence>
<feature type="compositionally biased region" description="Basic and acidic residues" evidence="11">
    <location>
        <begin position="12"/>
        <end position="23"/>
    </location>
</feature>
<dbReference type="InterPro" id="IPR040920">
    <property type="entry name" value="Arabino_trans_N"/>
</dbReference>
<dbReference type="Proteomes" id="UP001500729">
    <property type="component" value="Unassembled WGS sequence"/>
</dbReference>
<evidence type="ECO:0000256" key="10">
    <source>
        <dbReference type="ARBA" id="ARBA00023316"/>
    </source>
</evidence>
<dbReference type="InterPro" id="IPR032731">
    <property type="entry name" value="Arabino_trans_C"/>
</dbReference>
<organism evidence="16 17">
    <name type="scientific">Saccharopolyspora erythraea</name>
    <name type="common">Streptomyces erythraeus</name>
    <dbReference type="NCBI Taxonomy" id="1836"/>
    <lineage>
        <taxon>Bacteria</taxon>
        <taxon>Bacillati</taxon>
        <taxon>Actinomycetota</taxon>
        <taxon>Actinomycetes</taxon>
        <taxon>Pseudonocardiales</taxon>
        <taxon>Pseudonocardiaceae</taxon>
        <taxon>Saccharopolyspora</taxon>
    </lineage>
</organism>
<dbReference type="EMBL" id="BAAAGS010000022">
    <property type="protein sequence ID" value="GAA0533178.1"/>
    <property type="molecule type" value="Genomic_DNA"/>
</dbReference>
<feature type="transmembrane region" description="Helical" evidence="12">
    <location>
        <begin position="452"/>
        <end position="480"/>
    </location>
</feature>
<feature type="transmembrane region" description="Helical" evidence="12">
    <location>
        <begin position="225"/>
        <end position="244"/>
    </location>
</feature>
<gene>
    <name evidence="16" type="ORF">GCM10009533_35360</name>
</gene>
<keyword evidence="10" id="KW-0961">Cell wall biogenesis/degradation</keyword>
<feature type="transmembrane region" description="Helical" evidence="12">
    <location>
        <begin position="693"/>
        <end position="712"/>
    </location>
</feature>
<proteinExistence type="inferred from homology"/>
<feature type="region of interest" description="Disordered" evidence="11">
    <location>
        <begin position="1"/>
        <end position="23"/>
    </location>
</feature>
<comment type="caution">
    <text evidence="16">The sequence shown here is derived from an EMBL/GenBank/DDBJ whole genome shotgun (WGS) entry which is preliminary data.</text>
</comment>
<feature type="transmembrane region" description="Helical" evidence="12">
    <location>
        <begin position="654"/>
        <end position="673"/>
    </location>
</feature>
<name>A0ABN1D3E7_SACER</name>
<evidence type="ECO:0000256" key="2">
    <source>
        <dbReference type="ARBA" id="ARBA00004651"/>
    </source>
</evidence>
<accession>A0ABN1D3E7</accession>
<feature type="transmembrane region" description="Helical" evidence="12">
    <location>
        <begin position="555"/>
        <end position="573"/>
    </location>
</feature>
<protein>
    <submittedName>
        <fullName evidence="16">Arabinosyltransferase domain-containing protein</fullName>
    </submittedName>
</protein>
<feature type="region of interest" description="Disordered" evidence="11">
    <location>
        <begin position="754"/>
        <end position="808"/>
    </location>
</feature>
<feature type="transmembrane region" description="Helical" evidence="12">
    <location>
        <begin position="29"/>
        <end position="52"/>
    </location>
</feature>
<dbReference type="Pfam" id="PF14896">
    <property type="entry name" value="Arabino_trans_C"/>
    <property type="match status" value="1"/>
</dbReference>
<evidence type="ECO:0000256" key="8">
    <source>
        <dbReference type="ARBA" id="ARBA00022989"/>
    </source>
</evidence>
<reference evidence="16 17" key="1">
    <citation type="journal article" date="2019" name="Int. J. Syst. Evol. Microbiol.">
        <title>The Global Catalogue of Microorganisms (GCM) 10K type strain sequencing project: providing services to taxonomists for standard genome sequencing and annotation.</title>
        <authorList>
            <consortium name="The Broad Institute Genomics Platform"/>
            <consortium name="The Broad Institute Genome Sequencing Center for Infectious Disease"/>
            <person name="Wu L."/>
            <person name="Ma J."/>
        </authorList>
    </citation>
    <scope>NUCLEOTIDE SEQUENCE [LARGE SCALE GENOMIC DNA]</scope>
    <source>
        <strain evidence="16 17">JCM 10303</strain>
    </source>
</reference>